<feature type="signal peptide" evidence="2">
    <location>
        <begin position="1"/>
        <end position="37"/>
    </location>
</feature>
<feature type="region of interest" description="Disordered" evidence="1">
    <location>
        <begin position="1041"/>
        <end position="1079"/>
    </location>
</feature>
<dbReference type="InterPro" id="IPR013783">
    <property type="entry name" value="Ig-like_fold"/>
</dbReference>
<dbReference type="InterPro" id="IPR028994">
    <property type="entry name" value="Integrin_alpha_N"/>
</dbReference>
<dbReference type="RefSeq" id="WP_129437299.1">
    <property type="nucleotide sequence ID" value="NZ_CP035492.1"/>
</dbReference>
<keyword evidence="5" id="KW-1185">Reference proteome</keyword>
<dbReference type="Pfam" id="PF18370">
    <property type="entry name" value="RGI_lyase"/>
    <property type="match status" value="1"/>
</dbReference>
<feature type="domain" description="SLH" evidence="3">
    <location>
        <begin position="1076"/>
        <end position="1139"/>
    </location>
</feature>
<dbReference type="PANTHER" id="PTHR43118:SF1">
    <property type="entry name" value="RHAMNOGALACTURONAN LYASE (EUROFUNG)"/>
    <property type="match status" value="1"/>
</dbReference>
<gene>
    <name evidence="4" type="ORF">ET464_00530</name>
</gene>
<protein>
    <recommendedName>
        <fullName evidence="3">SLH domain-containing protein</fullName>
    </recommendedName>
</protein>
<evidence type="ECO:0000313" key="4">
    <source>
        <dbReference type="EMBL" id="QAY65097.1"/>
    </source>
</evidence>
<dbReference type="Pfam" id="PF12733">
    <property type="entry name" value="Cadherin-like"/>
    <property type="match status" value="1"/>
</dbReference>
<feature type="domain" description="SLH" evidence="3">
    <location>
        <begin position="1141"/>
        <end position="1200"/>
    </location>
</feature>
<evidence type="ECO:0000259" key="3">
    <source>
        <dbReference type="PROSITE" id="PS51272"/>
    </source>
</evidence>
<evidence type="ECO:0000256" key="2">
    <source>
        <dbReference type="SAM" id="SignalP"/>
    </source>
</evidence>
<accession>A0A4P6EWY2</accession>
<dbReference type="EMBL" id="CP035492">
    <property type="protein sequence ID" value="QAY65097.1"/>
    <property type="molecule type" value="Genomic_DNA"/>
</dbReference>
<dbReference type="InterPro" id="IPR036116">
    <property type="entry name" value="FN3_sf"/>
</dbReference>
<dbReference type="Pfam" id="PF00395">
    <property type="entry name" value="SLH"/>
    <property type="match status" value="3"/>
</dbReference>
<dbReference type="OrthoDB" id="9802318at2"/>
<proteinExistence type="predicted"/>
<feature type="domain" description="SLH" evidence="3">
    <location>
        <begin position="1208"/>
        <end position="1266"/>
    </location>
</feature>
<dbReference type="InterPro" id="IPR025883">
    <property type="entry name" value="Cadherin-like_domain"/>
</dbReference>
<reference evidence="4 5" key="1">
    <citation type="submission" date="2019-01" db="EMBL/GenBank/DDBJ databases">
        <title>Genome sequencing of strain FW100M-2.</title>
        <authorList>
            <person name="Heo J."/>
            <person name="Kim S.-J."/>
            <person name="Kim J.-S."/>
            <person name="Hong S.-B."/>
            <person name="Kwon S.-W."/>
        </authorList>
    </citation>
    <scope>NUCLEOTIDE SEQUENCE [LARGE SCALE GENOMIC DNA]</scope>
    <source>
        <strain evidence="4 5">FW100M-2</strain>
    </source>
</reference>
<evidence type="ECO:0000256" key="1">
    <source>
        <dbReference type="SAM" id="MobiDB-lite"/>
    </source>
</evidence>
<organism evidence="4 5">
    <name type="scientific">Paenibacillus protaetiae</name>
    <dbReference type="NCBI Taxonomy" id="2509456"/>
    <lineage>
        <taxon>Bacteria</taxon>
        <taxon>Bacillati</taxon>
        <taxon>Bacillota</taxon>
        <taxon>Bacilli</taxon>
        <taxon>Bacillales</taxon>
        <taxon>Paenibacillaceae</taxon>
        <taxon>Paenibacillus</taxon>
    </lineage>
</organism>
<dbReference type="SUPFAM" id="SSF49265">
    <property type="entry name" value="Fibronectin type III"/>
    <property type="match status" value="1"/>
</dbReference>
<dbReference type="CDD" id="cd10318">
    <property type="entry name" value="RGL11"/>
    <property type="match status" value="1"/>
</dbReference>
<dbReference type="InterPro" id="IPR001119">
    <property type="entry name" value="SLH_dom"/>
</dbReference>
<name>A0A4P6EWY2_9BACL</name>
<dbReference type="AlphaFoldDB" id="A0A4P6EWY2"/>
<feature type="compositionally biased region" description="Gly residues" evidence="1">
    <location>
        <begin position="1041"/>
        <end position="1060"/>
    </location>
</feature>
<dbReference type="InterPro" id="IPR034641">
    <property type="entry name" value="RGL11"/>
</dbReference>
<evidence type="ECO:0000313" key="5">
    <source>
        <dbReference type="Proteomes" id="UP000293568"/>
    </source>
</evidence>
<dbReference type="PANTHER" id="PTHR43118">
    <property type="entry name" value="RHAMNOGALACTURONAN LYASE (EUROFUNG)"/>
    <property type="match status" value="1"/>
</dbReference>
<dbReference type="Gene3D" id="2.60.40.10">
    <property type="entry name" value="Immunoglobulins"/>
    <property type="match status" value="2"/>
</dbReference>
<sequence length="1266" mass="135525">MMLSPDKSKIQLLISKLLVFALLAALVIPWKAPAAHAADAELVSDDFSSYTEGPLTPGNGNTWTTEGAVPQVNVVPAAEDFPAYAEMTNTAGGSSYIGQRFAAQNGGLIIQFDVNLPKSSGGTLWVMDGKVNATTAAALRYQLDAGVIKRYNAAAQNQISYDTTHWYRFTMVFNTPKNTYDVHIQDLTTGEEVLWPDNFYSSRDKISSFGFYLNPNGGTVKLANVHVTALDTGLIGLGLHDGDTTLALSPAFNPSVVNYSVDVPFSTTALDVVPTASFPEGTSLKVGDQDTDSGQAVQVDLTGDATDIAVAVTSDQYTDIAMTYHITVNRLEKAPDVNNVSSEGHDGSVQIGWDEPADPAFTETHVYLAGADDQLQLADTVPKGQYISAITGLSNNETYRFVVKAAYSYGDEPLAESAGISVSETPKVLPARQMEALNRGLVAIKDSEGVFVSWRLLGTDPSDTAFNVYRDGKRINEEPITDSTNLVDAAGGPDSHYYVRPVLNGKEQAKSETVNVWDTNYLTIPLRKPADGVTPAGETYTYRANDASVGDLDGDGQYEIVLKWDPSNSKDNSLAGYTGNTYVDAYKMDGTLMWRIDLGRNIRSGAHYLDIMVYDLDGDGKAEVTFRTADGTVDGKGNVIGDAAADYRNSSGYVLDGPEYHTVFDGATGEALDTQPYEPARGNVADWGDNYGNRVDRFLSAIAYLDGVHPSVIMQRGYYTRMVLVAYDFKDGKLVKRWTFDSNTPGNESFAGQGNHQLSVADVDNDGKDEIITGAAAIDDDGTALWNSGLGHGDAMHLGDLDPNHLGLELFAVQENTGAKYSADMKDARTGRVLWGMLQTGKDTGRGLSADVDPNHPGEEAWAINGEWNSTNGGLFTADGQKISDQIPSSNFAIWWDGDLNRELLDHDWLGDPLRVGIPKIDKWDAENNRLINLETFTGTYSNNDTKGNPALQADLLGDWREEVVVRTEDSSALRIYSTTDVTDKRIYTLMHDPVYRLGVAWQNTGYNQPPHTSFYLGNGMEAPAQPSIYTVKYTGTGGGDGGNNGGNHDGGNNGGGTGGSNETPGTGSGTDAGTTPEVSFSDIGNHWAAAYITKLVQAGAVNGYADGTFKPNHTITRAEFTSIIVKLLAKSGASQAAPVFADVQPGSWYYDAVMAGYQLGFIQGNDGGTFAPDAPISRQEMAAILERVYASATGDTGVSGEALNQLDTAFSDASSIADWAKAGVAKMAELGVINGFENGTFAPGQNATRAEAAKMICLLAAAAQK</sequence>
<dbReference type="KEGG" id="pprt:ET464_00530"/>
<dbReference type="Pfam" id="PF21348">
    <property type="entry name" value="RGL11_C"/>
    <property type="match status" value="1"/>
</dbReference>
<dbReference type="InterPro" id="IPR049366">
    <property type="entry name" value="RGL11_C"/>
</dbReference>
<dbReference type="PROSITE" id="PS51272">
    <property type="entry name" value="SLH"/>
    <property type="match status" value="3"/>
</dbReference>
<dbReference type="SUPFAM" id="SSF69318">
    <property type="entry name" value="Integrin alpha N-terminal domain"/>
    <property type="match status" value="1"/>
</dbReference>
<dbReference type="InterPro" id="IPR041624">
    <property type="entry name" value="RGI_lyase"/>
</dbReference>
<feature type="chain" id="PRO_5020805568" description="SLH domain-containing protein" evidence="2">
    <location>
        <begin position="38"/>
        <end position="1266"/>
    </location>
</feature>
<dbReference type="Proteomes" id="UP000293568">
    <property type="component" value="Chromosome"/>
</dbReference>
<keyword evidence="2" id="KW-0732">Signal</keyword>